<accession>A0A2N9LLH0</accession>
<dbReference type="Pfam" id="PF13620">
    <property type="entry name" value="CarboxypepD_reg"/>
    <property type="match status" value="1"/>
</dbReference>
<proteinExistence type="predicted"/>
<dbReference type="Pfam" id="PF25183">
    <property type="entry name" value="OMP_b-brl_4"/>
    <property type="match status" value="1"/>
</dbReference>
<name>A0A2N9LLH0_9BACT</name>
<evidence type="ECO:0000313" key="3">
    <source>
        <dbReference type="Proteomes" id="UP000239735"/>
    </source>
</evidence>
<evidence type="ECO:0000313" key="2">
    <source>
        <dbReference type="EMBL" id="SPE24004.1"/>
    </source>
</evidence>
<dbReference type="InterPro" id="IPR008969">
    <property type="entry name" value="CarboxyPept-like_regulatory"/>
</dbReference>
<dbReference type="OrthoDB" id="97893at2"/>
<dbReference type="SUPFAM" id="SSF56935">
    <property type="entry name" value="Porins"/>
    <property type="match status" value="1"/>
</dbReference>
<organism evidence="2 3">
    <name type="scientific">Candidatus Sulfuritelmatomonas gaucii</name>
    <dbReference type="NCBI Taxonomy" id="2043161"/>
    <lineage>
        <taxon>Bacteria</taxon>
        <taxon>Pseudomonadati</taxon>
        <taxon>Acidobacteriota</taxon>
        <taxon>Terriglobia</taxon>
        <taxon>Terriglobales</taxon>
        <taxon>Acidobacteriaceae</taxon>
        <taxon>Candidatus Sulfuritelmatomonas</taxon>
    </lineage>
</organism>
<reference evidence="3" key="1">
    <citation type="submission" date="2018-02" db="EMBL/GenBank/DDBJ databases">
        <authorList>
            <person name="Hausmann B."/>
        </authorList>
    </citation>
    <scope>NUCLEOTIDE SEQUENCE [LARGE SCALE GENOMIC DNA]</scope>
    <source>
        <strain evidence="3">Peat soil MAG SbA5</strain>
    </source>
</reference>
<dbReference type="Proteomes" id="UP000239735">
    <property type="component" value="Unassembled WGS sequence"/>
</dbReference>
<evidence type="ECO:0000259" key="1">
    <source>
        <dbReference type="Pfam" id="PF25183"/>
    </source>
</evidence>
<dbReference type="Gene3D" id="2.60.40.1120">
    <property type="entry name" value="Carboxypeptidase-like, regulatory domain"/>
    <property type="match status" value="1"/>
</dbReference>
<dbReference type="InterPro" id="IPR057601">
    <property type="entry name" value="Oar-like_b-barrel"/>
</dbReference>
<dbReference type="EMBL" id="OKRB01000099">
    <property type="protein sequence ID" value="SPE24004.1"/>
    <property type="molecule type" value="Genomic_DNA"/>
</dbReference>
<feature type="domain" description="TonB-dependent transporter Oar-like beta-barrel" evidence="1">
    <location>
        <begin position="264"/>
        <end position="1278"/>
    </location>
</feature>
<protein>
    <recommendedName>
        <fullName evidence="1">TonB-dependent transporter Oar-like beta-barrel domain-containing protein</fullName>
    </recommendedName>
</protein>
<gene>
    <name evidence="2" type="ORF">SBA5_410046</name>
</gene>
<sequence length="1310" mass="141884">MKFFSGIRPTASLLVMLAAVLLLPQLKLHGQATGNVTGVVADSTGAVIPKAGVTLTNLETGIKRTTISNSDGAFAFAGITPGTNYRIDVSSANFEPWQSQPFPVRAGDQLSYTDIRMKVGSTAAAVTVEAQIDSGLAALDTGERSDTITAKDLNTLSIIGRDATELVRTLPGYSMSTGDQGLFNRPGYNTAVVGLSGPTGAFSANGAGVTGIATVNDGVSLTDIATNSGSVQTVNVDMVQEMKATSSSYGAQYAKGPAVISAESKTGGSAFHGEGYLVARDTVLNTNDWYDNFLRQSRPAGQYFYPGGNIGGPLLLPFTHFNRGRNKLFFFAGYEYDYQSFEANQQAISAWVPTMAERQGDFSAASLNAELCGGRPDGAQNPNAIQPMCYTNNYYPDGTSIANNNTRPYVNSSGLALVNWFPKPNADPFTNPFGYNYIQQIIQNQNVSMFKGTLEYDINETNKLFLVYGLQREVDEDPVALGYFPSAAVPYPGNVTTGDVSNILSGRYTRFFGSSVTNEFLAAMSFVSLPGKMNNPLAAQRFNMNTYNGGNGNFDYFGMYKNTGDYAVPAVASGGNNGYPNVSMPGGFYTNSIRTKKVDPIVQDNVSWQLKNHFLQFGVYWETGTYNGIADTNGAYPQGQYNFNPGNNYFEYSSYVIHEPYNGCTNPNPAGTLRNSGAAYLGTCINPTAMMYEGFANEFKQTNFTPTVDMRYTTLSGYANDTFKLHNLTLILGARIEHLGPWTDRHNNGLATFSDALYKQQCGGITRVCSAALAMPGITWSSQKSGVSNSVNAPTNIFFTPRVGASWDVFGKRNTILRGGWGIYRNEEQFNPYALAAATAQGYETTDIQGILSYSQIDNDSPVNPPDFIAYTLSPTDTNRPIYYQFNGGIDQALPGIGFMHFGPSHLSVAFVGSRNVNLGSYSNSNSYNSASDINVICGIESGCPTNNNPNMQGTNDNLINIDPSYSALCTFQGGTLCNANGLAGGTADLGSFDTAEQDFYRPYPFYQHIYQLKHNFYSNYTSAQVEWNKQAGMVTFGANYTFAKNLATAASWNNNIVDPVNLRNDYNPVPYDRTQTFNISYLVNLGTLYKGGRRLLKESANGWMVSGISTVESGFPLASENGENFGFGYGSITPVQVNNVTQAPPQQEQNCKTNYGINGLCRTSMNPVVWLGSPDIQLMPTIKGNPTGGPKTHQFINPLAFGLPAPGSNGVYRLPYLRGPAYLDHDVTVFKSFGLGEGKTLQLSMAGFNVFNHPLVSFNNNDTTNLQLNFQNATVGQALTSNVIQYQDFGIANIKVGNRLVSVEAKFSF</sequence>
<dbReference type="SUPFAM" id="SSF49464">
    <property type="entry name" value="Carboxypeptidase regulatory domain-like"/>
    <property type="match status" value="1"/>
</dbReference>